<dbReference type="AlphaFoldDB" id="A0A377IUA1"/>
<accession>A0A377IUA1</accession>
<evidence type="ECO:0000313" key="3">
    <source>
        <dbReference type="EMBL" id="STO91876.1"/>
    </source>
</evidence>
<dbReference type="Pfam" id="PF03374">
    <property type="entry name" value="ANT"/>
    <property type="match status" value="1"/>
</dbReference>
<feature type="domain" description="Antirepressor protein C-terminal" evidence="1">
    <location>
        <begin position="154"/>
        <end position="251"/>
    </location>
</feature>
<dbReference type="Proteomes" id="UP000254465">
    <property type="component" value="Unassembled WGS sequence"/>
</dbReference>
<evidence type="ECO:0000313" key="4">
    <source>
        <dbReference type="Proteomes" id="UP000254465"/>
    </source>
</evidence>
<name>A0A377IUA1_AVIPA</name>
<protein>
    <submittedName>
        <fullName evidence="3">Probable phage repressor protein</fullName>
    </submittedName>
</protein>
<dbReference type="EMBL" id="UGHK01000003">
    <property type="protein sequence ID" value="STO91876.1"/>
    <property type="molecule type" value="Genomic_DNA"/>
</dbReference>
<organism evidence="3 4">
    <name type="scientific">Avibacterium paragallinarum</name>
    <name type="common">Haemophilus gallinarum</name>
    <dbReference type="NCBI Taxonomy" id="728"/>
    <lineage>
        <taxon>Bacteria</taxon>
        <taxon>Pseudomonadati</taxon>
        <taxon>Pseudomonadota</taxon>
        <taxon>Gammaproteobacteria</taxon>
        <taxon>Pasteurellales</taxon>
        <taxon>Pasteurellaceae</taxon>
        <taxon>Avibacterium</taxon>
    </lineage>
</organism>
<dbReference type="Pfam" id="PF09669">
    <property type="entry name" value="Phage_pRha"/>
    <property type="match status" value="1"/>
</dbReference>
<evidence type="ECO:0000313" key="2">
    <source>
        <dbReference type="EMBL" id="STO71802.1"/>
    </source>
</evidence>
<dbReference type="EMBL" id="UGHK01000002">
    <property type="protein sequence ID" value="STO71802.1"/>
    <property type="molecule type" value="Genomic_DNA"/>
</dbReference>
<sequence>MNGLSMISEQNASIKMSSREIAELCGKQHNHVLRDIRAYVGAILQIERGINVKSLDWSEKEGVELFGHTPIGGVVCQYEVNSQNNQRYPIYYLDKSATLTVISGYNVILRKRIIDRWLELENQQQSTALLPQNYLQALEALVEKERQNQALALENKELKPKAAFVDHYVDVGTSKSLRETAKILNMPEKAMIIRLIEDKALYRQSGNLLPYADKQQQGLFTVKTGTTDHDHNYTQTRVTGKGIEWIAQRYASELML</sequence>
<dbReference type="RefSeq" id="WP_017807420.1">
    <property type="nucleotide sequence ID" value="NZ_PQVK01000004.1"/>
</dbReference>
<evidence type="ECO:0000259" key="1">
    <source>
        <dbReference type="Pfam" id="PF03374"/>
    </source>
</evidence>
<reference evidence="3 4" key="1">
    <citation type="submission" date="2018-06" db="EMBL/GenBank/DDBJ databases">
        <authorList>
            <consortium name="Pathogen Informatics"/>
            <person name="Doyle S."/>
        </authorList>
    </citation>
    <scope>NUCLEOTIDE SEQUENCE [LARGE SCALE GENOMIC DNA]</scope>
    <source>
        <strain evidence="3 4">NCTC11296</strain>
    </source>
</reference>
<dbReference type="GO" id="GO:0003677">
    <property type="term" value="F:DNA binding"/>
    <property type="evidence" value="ECO:0007669"/>
    <property type="project" value="InterPro"/>
</dbReference>
<dbReference type="InterPro" id="IPR005039">
    <property type="entry name" value="Ant_C"/>
</dbReference>
<gene>
    <name evidence="2" type="ORF">NCTC11296_01715</name>
    <name evidence="3" type="ORF">NCTC11296_03005</name>
</gene>
<dbReference type="InterPro" id="IPR014054">
    <property type="entry name" value="Phage_regulatory_Rha"/>
</dbReference>
<proteinExistence type="predicted"/>